<name>A0ABW4ZVI2_9BACL</name>
<evidence type="ECO:0000313" key="6">
    <source>
        <dbReference type="Proteomes" id="UP001597343"/>
    </source>
</evidence>
<evidence type="ECO:0000259" key="3">
    <source>
        <dbReference type="Pfam" id="PF00149"/>
    </source>
</evidence>
<dbReference type="Pfam" id="PF02872">
    <property type="entry name" value="5_nucleotid_C"/>
    <property type="match status" value="1"/>
</dbReference>
<protein>
    <submittedName>
        <fullName evidence="5">Bifunctional metallophosphatase/5'-nucleotidase</fullName>
    </submittedName>
</protein>
<keyword evidence="6" id="KW-1185">Reference proteome</keyword>
<dbReference type="PRINTS" id="PR01607">
    <property type="entry name" value="APYRASEFAMLY"/>
</dbReference>
<accession>A0ABW4ZVI2</accession>
<dbReference type="PANTHER" id="PTHR11575:SF23">
    <property type="entry name" value="5-NUCLEOTIDASE FAMILY PROTEIN"/>
    <property type="match status" value="1"/>
</dbReference>
<dbReference type="InterPro" id="IPR029052">
    <property type="entry name" value="Metallo-depent_PP-like"/>
</dbReference>
<reference evidence="6" key="1">
    <citation type="journal article" date="2019" name="Int. J. Syst. Evol. Microbiol.">
        <title>The Global Catalogue of Microorganisms (GCM) 10K type strain sequencing project: providing services to taxonomists for standard genome sequencing and annotation.</title>
        <authorList>
            <consortium name="The Broad Institute Genomics Platform"/>
            <consortium name="The Broad Institute Genome Sequencing Center for Infectious Disease"/>
            <person name="Wu L."/>
            <person name="Ma J."/>
        </authorList>
    </citation>
    <scope>NUCLEOTIDE SEQUENCE [LARGE SCALE GENOMIC DNA]</scope>
    <source>
        <strain evidence="6">CGMCC 1.13574</strain>
    </source>
</reference>
<dbReference type="Pfam" id="PF00149">
    <property type="entry name" value="Metallophos"/>
    <property type="match status" value="1"/>
</dbReference>
<dbReference type="RefSeq" id="WP_386044746.1">
    <property type="nucleotide sequence ID" value="NZ_JBHUIO010000005.1"/>
</dbReference>
<dbReference type="InterPro" id="IPR006179">
    <property type="entry name" value="5_nucleotidase/apyrase"/>
</dbReference>
<evidence type="ECO:0000256" key="1">
    <source>
        <dbReference type="ARBA" id="ARBA00022729"/>
    </source>
</evidence>
<comment type="similarity">
    <text evidence="2">Belongs to the 5'-nucleotidase family.</text>
</comment>
<dbReference type="EMBL" id="JBHUIO010000005">
    <property type="protein sequence ID" value="MFD2169524.1"/>
    <property type="molecule type" value="Genomic_DNA"/>
</dbReference>
<keyword evidence="1" id="KW-0732">Signal</keyword>
<proteinExistence type="inferred from homology"/>
<evidence type="ECO:0000313" key="5">
    <source>
        <dbReference type="EMBL" id="MFD2169524.1"/>
    </source>
</evidence>
<dbReference type="InterPro" id="IPR004843">
    <property type="entry name" value="Calcineurin-like_PHP"/>
</dbReference>
<evidence type="ECO:0000256" key="2">
    <source>
        <dbReference type="RuleBase" id="RU362119"/>
    </source>
</evidence>
<sequence>MKIHFFHTNDVHSHFEEFLQVTTQLRRKREEALAAGEIAFTFEIGDNADRKRMETEGTLGRTNAALLKQIGYDAWTFGNNEGLTISADRWHALVEAAQMPLLVANLSDLKTGERLPELEPYLVLERGGIRIGVIGLTAAFVDFYKLYSIAAELPQSTLKRLLPELERERVDMVVLLSHLGLDLDRKIAAEFPEIDIIFGGHSHHILTEPEQVGRTLICQAGSYGSHYGHLSVEWDAQRRERKSYSGGAVPRDPAEEPDHELVELFARWQEEAADALSEVITDLAEPLEHALWGNSPLANVVTDRLRRLTGAPIAMINGGLLMHGLIAGPVTRADMLTCCPGPNTPVVVELTGAQILSLLQKGLDKAYIERVGKGHGFRGHFVGGLQVSGLLVQVAQAEAGLRVVAVEHDGAPLDPARHYEVAAVDYLYFSSVYEEFKQGQAIRFELPFLRELLASELGRSERQDSAPRYLLQEVRGK</sequence>
<gene>
    <name evidence="5" type="ORF">ACFSOY_05910</name>
</gene>
<evidence type="ECO:0000259" key="4">
    <source>
        <dbReference type="Pfam" id="PF02872"/>
    </source>
</evidence>
<dbReference type="Gene3D" id="3.60.21.10">
    <property type="match status" value="1"/>
</dbReference>
<dbReference type="InterPro" id="IPR008334">
    <property type="entry name" value="5'-Nucleotdase_C"/>
</dbReference>
<dbReference type="PANTHER" id="PTHR11575">
    <property type="entry name" value="5'-NUCLEOTIDASE-RELATED"/>
    <property type="match status" value="1"/>
</dbReference>
<organism evidence="5 6">
    <name type="scientific">Tumebacillus lipolyticus</name>
    <dbReference type="NCBI Taxonomy" id="1280370"/>
    <lineage>
        <taxon>Bacteria</taxon>
        <taxon>Bacillati</taxon>
        <taxon>Bacillota</taxon>
        <taxon>Bacilli</taxon>
        <taxon>Bacillales</taxon>
        <taxon>Alicyclobacillaceae</taxon>
        <taxon>Tumebacillus</taxon>
    </lineage>
</organism>
<feature type="domain" description="Calcineurin-like phosphoesterase" evidence="3">
    <location>
        <begin position="4"/>
        <end position="203"/>
    </location>
</feature>
<keyword evidence="2" id="KW-0378">Hydrolase</keyword>
<dbReference type="SUPFAM" id="SSF55816">
    <property type="entry name" value="5'-nucleotidase (syn. UDP-sugar hydrolase), C-terminal domain"/>
    <property type="match status" value="1"/>
</dbReference>
<comment type="caution">
    <text evidence="5">The sequence shown here is derived from an EMBL/GenBank/DDBJ whole genome shotgun (WGS) entry which is preliminary data.</text>
</comment>
<dbReference type="Proteomes" id="UP001597343">
    <property type="component" value="Unassembled WGS sequence"/>
</dbReference>
<dbReference type="InterPro" id="IPR036907">
    <property type="entry name" value="5'-Nucleotdase_C_sf"/>
</dbReference>
<dbReference type="Gene3D" id="3.90.780.10">
    <property type="entry name" value="5'-Nucleotidase, C-terminal domain"/>
    <property type="match status" value="1"/>
</dbReference>
<dbReference type="SUPFAM" id="SSF56300">
    <property type="entry name" value="Metallo-dependent phosphatases"/>
    <property type="match status" value="1"/>
</dbReference>
<keyword evidence="2" id="KW-0547">Nucleotide-binding</keyword>
<feature type="domain" description="5'-Nucleotidase C-terminal" evidence="4">
    <location>
        <begin position="292"/>
        <end position="427"/>
    </location>
</feature>